<evidence type="ECO:0000256" key="1">
    <source>
        <dbReference type="ARBA" id="ARBA00001933"/>
    </source>
</evidence>
<evidence type="ECO:0000313" key="4">
    <source>
        <dbReference type="Proteomes" id="UP000061660"/>
    </source>
</evidence>
<reference evidence="3 4" key="2">
    <citation type="journal article" date="2016" name="Genome Announc.">
        <title>Complete Genome Sequences of Two Interactive Moderate Thermophiles, Paenibacillus napthalenovorans 32O-Y and Paenibacillus sp. 32O-W.</title>
        <authorList>
            <person name="Butler R.R.III."/>
            <person name="Wang J."/>
            <person name="Stark B.C."/>
            <person name="Pombert J.F."/>
        </authorList>
    </citation>
    <scope>NUCLEOTIDE SEQUENCE [LARGE SCALE GENOMIC DNA]</scope>
    <source>
        <strain evidence="3 4">32O-Y</strain>
    </source>
</reference>
<dbReference type="AlphaFoldDB" id="A0A0U2W8N9"/>
<dbReference type="InterPro" id="IPR015421">
    <property type="entry name" value="PyrdxlP-dep_Trfase_major"/>
</dbReference>
<organism evidence="3 4">
    <name type="scientific">Paenibacillus naphthalenovorans</name>
    <dbReference type="NCBI Taxonomy" id="162209"/>
    <lineage>
        <taxon>Bacteria</taxon>
        <taxon>Bacillati</taxon>
        <taxon>Bacillota</taxon>
        <taxon>Bacilli</taxon>
        <taxon>Bacillales</taxon>
        <taxon>Paenibacillaceae</taxon>
        <taxon>Paenibacillus</taxon>
    </lineage>
</organism>
<gene>
    <name evidence="3" type="ORF">IJ22_13620</name>
</gene>
<dbReference type="GO" id="GO:0008453">
    <property type="term" value="F:alanine-glyoxylate transaminase activity"/>
    <property type="evidence" value="ECO:0007669"/>
    <property type="project" value="TreeGrafter"/>
</dbReference>
<proteinExistence type="predicted"/>
<dbReference type="SUPFAM" id="SSF53383">
    <property type="entry name" value="PLP-dependent transferases"/>
    <property type="match status" value="1"/>
</dbReference>
<keyword evidence="2" id="KW-0663">Pyridoxal phosphate</keyword>
<dbReference type="PANTHER" id="PTHR21152">
    <property type="entry name" value="AMINOTRANSFERASE CLASS V"/>
    <property type="match status" value="1"/>
</dbReference>
<name>A0A0U2W8N9_9BACL</name>
<dbReference type="RefSeq" id="WP_145862501.1">
    <property type="nucleotide sequence ID" value="NZ_CP013652.1"/>
</dbReference>
<sequence length="104" mass="11690">MSMIWASFRVQPGSSSFIVICRWDLDFDVIPSPYGEPLDYERLEETANSGGYGWMWAVHGETSTGVLNDLDRLKQISSRHGLLLALDCVISFGAVPFQLVRPRL</sequence>
<keyword evidence="3" id="KW-0808">Transferase</keyword>
<dbReference type="OrthoDB" id="389074at2"/>
<reference evidence="4" key="1">
    <citation type="submission" date="2015-12" db="EMBL/GenBank/DDBJ databases">
        <title>Complete genome sequences of two moderately thermophilic Paenibacillus species.</title>
        <authorList>
            <person name="Butler R.III."/>
            <person name="Wang J."/>
            <person name="Stark B.C."/>
            <person name="Pombert J.-F."/>
        </authorList>
    </citation>
    <scope>NUCLEOTIDE SEQUENCE [LARGE SCALE GENOMIC DNA]</scope>
    <source>
        <strain evidence="4">32O-Y</strain>
    </source>
</reference>
<dbReference type="EMBL" id="CP013652">
    <property type="protein sequence ID" value="ALS21738.1"/>
    <property type="molecule type" value="Genomic_DNA"/>
</dbReference>
<dbReference type="Proteomes" id="UP000061660">
    <property type="component" value="Chromosome"/>
</dbReference>
<dbReference type="PANTHER" id="PTHR21152:SF40">
    <property type="entry name" value="ALANINE--GLYOXYLATE AMINOTRANSFERASE"/>
    <property type="match status" value="1"/>
</dbReference>
<dbReference type="GO" id="GO:0019265">
    <property type="term" value="P:glycine biosynthetic process, by transamination of glyoxylate"/>
    <property type="evidence" value="ECO:0007669"/>
    <property type="project" value="TreeGrafter"/>
</dbReference>
<dbReference type="Gene3D" id="3.40.640.10">
    <property type="entry name" value="Type I PLP-dependent aspartate aminotransferase-like (Major domain)"/>
    <property type="match status" value="1"/>
</dbReference>
<dbReference type="GO" id="GO:0004760">
    <property type="term" value="F:L-serine-pyruvate transaminase activity"/>
    <property type="evidence" value="ECO:0007669"/>
    <property type="project" value="TreeGrafter"/>
</dbReference>
<comment type="cofactor">
    <cofactor evidence="1">
        <name>pyridoxal 5'-phosphate</name>
        <dbReference type="ChEBI" id="CHEBI:597326"/>
    </cofactor>
</comment>
<protein>
    <submittedName>
        <fullName evidence="3">Pyridoxal phosphate-dependent transferase</fullName>
    </submittedName>
</protein>
<keyword evidence="4" id="KW-1185">Reference proteome</keyword>
<evidence type="ECO:0000313" key="3">
    <source>
        <dbReference type="EMBL" id="ALS21738.1"/>
    </source>
</evidence>
<dbReference type="STRING" id="162209.IJ22_13620"/>
<accession>A0A0U2W8N9</accession>
<dbReference type="KEGG" id="pnp:IJ22_13620"/>
<dbReference type="InterPro" id="IPR015424">
    <property type="entry name" value="PyrdxlP-dep_Trfase"/>
</dbReference>
<evidence type="ECO:0000256" key="2">
    <source>
        <dbReference type="ARBA" id="ARBA00022898"/>
    </source>
</evidence>
<dbReference type="PATRIC" id="fig|162209.4.peg.1442"/>